<keyword evidence="5 14" id="KW-0812">Transmembrane</keyword>
<feature type="transmembrane region" description="Helical" evidence="14">
    <location>
        <begin position="79"/>
        <end position="97"/>
    </location>
</feature>
<evidence type="ECO:0000256" key="3">
    <source>
        <dbReference type="ARBA" id="ARBA00022475"/>
    </source>
</evidence>
<comment type="similarity">
    <text evidence="2 14">Belongs to the peptidase M50B family.</text>
</comment>
<dbReference type="EMBL" id="FZNN01000036">
    <property type="protein sequence ID" value="SNR84884.1"/>
    <property type="molecule type" value="Genomic_DNA"/>
</dbReference>
<evidence type="ECO:0000313" key="20">
    <source>
        <dbReference type="Proteomes" id="UP000198417"/>
    </source>
</evidence>
<dbReference type="GO" id="GO:0005886">
    <property type="term" value="C:plasma membrane"/>
    <property type="evidence" value="ECO:0007669"/>
    <property type="project" value="UniProtKB-SubCell"/>
</dbReference>
<evidence type="ECO:0000256" key="12">
    <source>
        <dbReference type="ARBA" id="ARBA00023122"/>
    </source>
</evidence>
<comment type="cofactor">
    <cofactor evidence="14 16">
        <name>Zn(2+)</name>
        <dbReference type="ChEBI" id="CHEBI:29105"/>
    </cofactor>
    <text evidence="14 16">Binds 1 zinc ion per subunit.</text>
</comment>
<keyword evidence="6 14" id="KW-0479">Metal-binding</keyword>
<keyword evidence="13 14" id="KW-0472">Membrane</keyword>
<dbReference type="Gene3D" id="3.10.580.10">
    <property type="entry name" value="CBS-domain"/>
    <property type="match status" value="2"/>
</dbReference>
<feature type="domain" description="CBS" evidence="18">
    <location>
        <begin position="253"/>
        <end position="309"/>
    </location>
</feature>
<keyword evidence="7" id="KW-0677">Repeat</keyword>
<feature type="active site" evidence="15">
    <location>
        <position position="69"/>
    </location>
</feature>
<dbReference type="SMART" id="SM00116">
    <property type="entry name" value="CBS"/>
    <property type="match status" value="2"/>
</dbReference>
<feature type="transmembrane region" description="Helical" evidence="14">
    <location>
        <begin position="109"/>
        <end position="132"/>
    </location>
</feature>
<evidence type="ECO:0000256" key="14">
    <source>
        <dbReference type="PIRNR" id="PIRNR006404"/>
    </source>
</evidence>
<evidence type="ECO:0000256" key="6">
    <source>
        <dbReference type="ARBA" id="ARBA00022723"/>
    </source>
</evidence>
<evidence type="ECO:0000256" key="4">
    <source>
        <dbReference type="ARBA" id="ARBA00022670"/>
    </source>
</evidence>
<evidence type="ECO:0000256" key="2">
    <source>
        <dbReference type="ARBA" id="ARBA00007931"/>
    </source>
</evidence>
<evidence type="ECO:0000313" key="19">
    <source>
        <dbReference type="EMBL" id="SNR84884.1"/>
    </source>
</evidence>
<accession>A0A238ZQ88</accession>
<dbReference type="CDD" id="cd06164">
    <property type="entry name" value="S2P-M50_SpoIVFB_CBS"/>
    <property type="match status" value="1"/>
</dbReference>
<keyword evidence="12 17" id="KW-0129">CBS domain</keyword>
<dbReference type="OrthoDB" id="9781963at2"/>
<dbReference type="InterPro" id="IPR000644">
    <property type="entry name" value="CBS_dom"/>
</dbReference>
<dbReference type="SUPFAM" id="SSF54631">
    <property type="entry name" value="CBS-domain pair"/>
    <property type="match status" value="1"/>
</dbReference>
<feature type="transmembrane region" description="Helical" evidence="14">
    <location>
        <begin position="144"/>
        <end position="164"/>
    </location>
</feature>
<dbReference type="InterPro" id="IPR008915">
    <property type="entry name" value="Peptidase_M50"/>
</dbReference>
<dbReference type="RefSeq" id="WP_089273906.1">
    <property type="nucleotide sequence ID" value="NZ_FZNN01000036.1"/>
</dbReference>
<proteinExistence type="inferred from homology"/>
<feature type="transmembrane region" description="Helical" evidence="14">
    <location>
        <begin position="203"/>
        <end position="228"/>
    </location>
</feature>
<dbReference type="PANTHER" id="PTHR39188:SF3">
    <property type="entry name" value="STAGE IV SPORULATION PROTEIN FB"/>
    <property type="match status" value="1"/>
</dbReference>
<feature type="binding site" evidence="16">
    <location>
        <position position="72"/>
    </location>
    <ligand>
        <name>Zn(2+)</name>
        <dbReference type="ChEBI" id="CHEBI:29105"/>
        <note>catalytic</note>
    </ligand>
</feature>
<feature type="binding site" evidence="16">
    <location>
        <position position="167"/>
    </location>
    <ligand>
        <name>Zn(2+)</name>
        <dbReference type="ChEBI" id="CHEBI:29105"/>
        <note>catalytic</note>
    </ligand>
</feature>
<reference evidence="19 20" key="1">
    <citation type="submission" date="2017-06" db="EMBL/GenBank/DDBJ databases">
        <authorList>
            <person name="Kim H.J."/>
            <person name="Triplett B.A."/>
        </authorList>
    </citation>
    <scope>NUCLEOTIDE SEQUENCE [LARGE SCALE GENOMIC DNA]</scope>
    <source>
        <strain evidence="19 20">DSM 29052</strain>
    </source>
</reference>
<keyword evidence="10 14" id="KW-1133">Transmembrane helix</keyword>
<dbReference type="InterPro" id="IPR016483">
    <property type="entry name" value="UCP006404_Pept_M50_CBS"/>
</dbReference>
<keyword evidence="4 14" id="KW-0645">Protease</keyword>
<keyword evidence="8 14" id="KW-0378">Hydrolase</keyword>
<evidence type="ECO:0000256" key="8">
    <source>
        <dbReference type="ARBA" id="ARBA00022801"/>
    </source>
</evidence>
<evidence type="ECO:0000256" key="16">
    <source>
        <dbReference type="PIRSR" id="PIRSR006404-2"/>
    </source>
</evidence>
<evidence type="ECO:0000259" key="18">
    <source>
        <dbReference type="PROSITE" id="PS51371"/>
    </source>
</evidence>
<feature type="transmembrane region" description="Helical" evidence="14">
    <location>
        <begin position="50"/>
        <end position="67"/>
    </location>
</feature>
<dbReference type="Pfam" id="PF02163">
    <property type="entry name" value="Peptidase_M50"/>
    <property type="match status" value="2"/>
</dbReference>
<evidence type="ECO:0000256" key="15">
    <source>
        <dbReference type="PIRSR" id="PIRSR006404-1"/>
    </source>
</evidence>
<evidence type="ECO:0000256" key="9">
    <source>
        <dbReference type="ARBA" id="ARBA00022833"/>
    </source>
</evidence>
<dbReference type="Pfam" id="PF00571">
    <property type="entry name" value="CBS"/>
    <property type="match status" value="2"/>
</dbReference>
<dbReference type="GO" id="GO:0006508">
    <property type="term" value="P:proteolysis"/>
    <property type="evidence" value="ECO:0007669"/>
    <property type="project" value="UniProtKB-KW"/>
</dbReference>
<feature type="transmembrane region" description="Helical" evidence="14">
    <location>
        <begin position="20"/>
        <end position="38"/>
    </location>
</feature>
<organism evidence="19 20">
    <name type="scientific">Puniceibacterium sediminis</name>
    <dbReference type="NCBI Taxonomy" id="1608407"/>
    <lineage>
        <taxon>Bacteria</taxon>
        <taxon>Pseudomonadati</taxon>
        <taxon>Pseudomonadota</taxon>
        <taxon>Alphaproteobacteria</taxon>
        <taxon>Rhodobacterales</taxon>
        <taxon>Paracoccaceae</taxon>
        <taxon>Puniceibacterium</taxon>
    </lineage>
</organism>
<dbReference type="GO" id="GO:0046872">
    <property type="term" value="F:metal ion binding"/>
    <property type="evidence" value="ECO:0007669"/>
    <property type="project" value="UniProtKB-UniRule"/>
</dbReference>
<keyword evidence="11 14" id="KW-0482">Metalloprotease</keyword>
<protein>
    <recommendedName>
        <fullName evidence="14">Zinc metalloprotease</fullName>
    </recommendedName>
</protein>
<sequence length="374" mass="40162">MWGNAVRIARIHGFDIKVDASWFLIAGLLVWSLSTAYFPSVMPDADTTTIVTTAVIAMLGLFASLILHELAHAEVAGRFNLHTAGITMFLFGGVAELQSEPGSATSEFWIAIAGPVASLCLALAFWFSALIADLANSPEPARLILSYLAGLNLILALFNLVPAFPMDGGRVLRAWLWNRSGDLVAATRRACAVSAVFSYGLMALGLFAASTGTIAAGLWPILIGLFLLATSRAALAQLETKNALDGRAVADLMTRHPRTAHPDQTLSDLVNRVFLEHGISFAPVVENGRLLGYVDLAIVRKIDREHWTTAIVDDVIESVGPENTVSSSMTALDLISLITKTGRRKFLVADKNELVGVITLSDILAHLSVFREVA</sequence>
<evidence type="ECO:0000256" key="5">
    <source>
        <dbReference type="ARBA" id="ARBA00022692"/>
    </source>
</evidence>
<dbReference type="PIRSF" id="PIRSF006404">
    <property type="entry name" value="UCP006404_Pept_M50_CBS"/>
    <property type="match status" value="1"/>
</dbReference>
<evidence type="ECO:0000256" key="11">
    <source>
        <dbReference type="ARBA" id="ARBA00023049"/>
    </source>
</evidence>
<evidence type="ECO:0000256" key="7">
    <source>
        <dbReference type="ARBA" id="ARBA00022737"/>
    </source>
</evidence>
<dbReference type="Proteomes" id="UP000198417">
    <property type="component" value="Unassembled WGS sequence"/>
</dbReference>
<comment type="subcellular location">
    <subcellularLocation>
        <location evidence="1 14">Cell membrane</location>
        <topology evidence="1 14">Multi-pass membrane protein</topology>
    </subcellularLocation>
</comment>
<keyword evidence="20" id="KW-1185">Reference proteome</keyword>
<feature type="binding site" evidence="16">
    <location>
        <position position="68"/>
    </location>
    <ligand>
        <name>Zn(2+)</name>
        <dbReference type="ChEBI" id="CHEBI:29105"/>
        <note>catalytic</note>
    </ligand>
</feature>
<gene>
    <name evidence="19" type="ORF">SAMN06265370_1365</name>
</gene>
<dbReference type="AlphaFoldDB" id="A0A238ZQ88"/>
<keyword evidence="9 14" id="KW-0862">Zinc</keyword>
<name>A0A238ZQ88_9RHOB</name>
<evidence type="ECO:0000256" key="10">
    <source>
        <dbReference type="ARBA" id="ARBA00022989"/>
    </source>
</evidence>
<keyword evidence="3 14" id="KW-1003">Cell membrane</keyword>
<dbReference type="InterPro" id="IPR046342">
    <property type="entry name" value="CBS_dom_sf"/>
</dbReference>
<dbReference type="GO" id="GO:0008237">
    <property type="term" value="F:metallopeptidase activity"/>
    <property type="evidence" value="ECO:0007669"/>
    <property type="project" value="UniProtKB-UniRule"/>
</dbReference>
<feature type="domain" description="CBS" evidence="18">
    <location>
        <begin position="316"/>
        <end position="374"/>
    </location>
</feature>
<dbReference type="PROSITE" id="PS51371">
    <property type="entry name" value="CBS"/>
    <property type="match status" value="2"/>
</dbReference>
<evidence type="ECO:0000256" key="1">
    <source>
        <dbReference type="ARBA" id="ARBA00004651"/>
    </source>
</evidence>
<evidence type="ECO:0000256" key="17">
    <source>
        <dbReference type="PROSITE-ProRule" id="PRU00703"/>
    </source>
</evidence>
<dbReference type="PANTHER" id="PTHR39188">
    <property type="entry name" value="MEMBRANE-ASSOCIATED ZINC METALLOPROTEASE M50B"/>
    <property type="match status" value="1"/>
</dbReference>
<evidence type="ECO:0000256" key="13">
    <source>
        <dbReference type="ARBA" id="ARBA00023136"/>
    </source>
</evidence>